<evidence type="ECO:0000313" key="9">
    <source>
        <dbReference type="EMBL" id="GAE30302.1"/>
    </source>
</evidence>
<dbReference type="SFLD" id="SFLDG01139">
    <property type="entry name" value="C2.A:_Pyridoxal_Phosphate_Phos"/>
    <property type="match status" value="1"/>
</dbReference>
<comment type="similarity">
    <text evidence="1 5">Belongs to the HAD-like hydrolase superfamily. NagD family.</text>
</comment>
<dbReference type="OrthoDB" id="9810449at2"/>
<sequence length="258" mass="28159">MTKAYKGYLIDLDGTMYRGSEKIPEAIEFVKELKQQEIPYLFVTNNSTKPPSDVAKHLREMDVPADEKHVFTTSMATATYISQIKNKAKVCMVGEEGLKLALLEEGHELVEEGADIVVMGLDRQITYEKLAKAALNIRAGATFIATNGDVALPTERGLVPGAGSLISVLSVSTGVTPTFIGKPEAVIVEQALDVMGLTHKETIMVGDNYHTDILAGIRTQMDTLLVYTGVSTKEQVATYDESPTFEIDSLSEWNIVKS</sequence>
<feature type="binding site" evidence="8">
    <location>
        <position position="11"/>
    </location>
    <ligand>
        <name>Mg(2+)</name>
        <dbReference type="ChEBI" id="CHEBI:18420"/>
    </ligand>
</feature>
<dbReference type="RefSeq" id="WP_035342824.1">
    <property type="nucleotide sequence ID" value="NZ_BAUU01000010.1"/>
</dbReference>
<dbReference type="PANTHER" id="PTHR19288:SF46">
    <property type="entry name" value="HALOACID DEHALOGENASE-LIKE HYDROLASE DOMAIN-CONTAINING PROTEIN 2"/>
    <property type="match status" value="1"/>
</dbReference>
<dbReference type="Proteomes" id="UP000018895">
    <property type="component" value="Unassembled WGS sequence"/>
</dbReference>
<dbReference type="InterPro" id="IPR006357">
    <property type="entry name" value="HAD-SF_hydro_IIA"/>
</dbReference>
<feature type="binding site" evidence="8">
    <location>
        <position position="207"/>
    </location>
    <ligand>
        <name>Mg(2+)</name>
        <dbReference type="ChEBI" id="CHEBI:18420"/>
    </ligand>
</feature>
<dbReference type="AlphaFoldDB" id="W4QEC2"/>
<dbReference type="Pfam" id="PF13344">
    <property type="entry name" value="Hydrolase_6"/>
    <property type="match status" value="1"/>
</dbReference>
<evidence type="ECO:0000256" key="1">
    <source>
        <dbReference type="ARBA" id="ARBA00006696"/>
    </source>
</evidence>
<dbReference type="STRING" id="1236971.JCM9152_1706"/>
<dbReference type="GO" id="GO:0046872">
    <property type="term" value="F:metal ion binding"/>
    <property type="evidence" value="ECO:0007669"/>
    <property type="project" value="UniProtKB-KW"/>
</dbReference>
<dbReference type="GO" id="GO:0005737">
    <property type="term" value="C:cytoplasm"/>
    <property type="evidence" value="ECO:0007669"/>
    <property type="project" value="TreeGrafter"/>
</dbReference>
<name>W4QEC2_9BACI</name>
<keyword evidence="4 5" id="KW-0460">Magnesium</keyword>
<organism evidence="9 10">
    <name type="scientific">Halalkalibacter hemicellulosilyticusJCM 9152</name>
    <dbReference type="NCBI Taxonomy" id="1236971"/>
    <lineage>
        <taxon>Bacteria</taxon>
        <taxon>Bacillati</taxon>
        <taxon>Bacillota</taxon>
        <taxon>Bacilli</taxon>
        <taxon>Bacillales</taxon>
        <taxon>Bacillaceae</taxon>
        <taxon>Halalkalibacter</taxon>
    </lineage>
</organism>
<proteinExistence type="inferred from homology"/>
<comment type="caution">
    <text evidence="9">The sequence shown here is derived from an EMBL/GenBank/DDBJ whole genome shotgun (WGS) entry which is preliminary data.</text>
</comment>
<evidence type="ECO:0000256" key="7">
    <source>
        <dbReference type="PIRSR" id="PIRSR000915-2"/>
    </source>
</evidence>
<keyword evidence="3" id="KW-0378">Hydrolase</keyword>
<dbReference type="InterPro" id="IPR036412">
    <property type="entry name" value="HAD-like_sf"/>
</dbReference>
<evidence type="ECO:0000256" key="8">
    <source>
        <dbReference type="PIRSR" id="PIRSR000915-3"/>
    </source>
</evidence>
<dbReference type="InterPro" id="IPR006354">
    <property type="entry name" value="HAD-SF_hydro_IIA_hyp1"/>
</dbReference>
<dbReference type="SUPFAM" id="SSF56784">
    <property type="entry name" value="HAD-like"/>
    <property type="match status" value="1"/>
</dbReference>
<feature type="active site" description="Proton donor" evidence="6">
    <location>
        <position position="13"/>
    </location>
</feature>
<dbReference type="PANTHER" id="PTHR19288">
    <property type="entry name" value="4-NITROPHENYLPHOSPHATASE-RELATED"/>
    <property type="match status" value="1"/>
</dbReference>
<evidence type="ECO:0000256" key="6">
    <source>
        <dbReference type="PIRSR" id="PIRSR000915-1"/>
    </source>
</evidence>
<dbReference type="EMBL" id="BAUU01000010">
    <property type="protein sequence ID" value="GAE30302.1"/>
    <property type="molecule type" value="Genomic_DNA"/>
</dbReference>
<evidence type="ECO:0000256" key="4">
    <source>
        <dbReference type="ARBA" id="ARBA00022842"/>
    </source>
</evidence>
<dbReference type="GO" id="GO:0016791">
    <property type="term" value="F:phosphatase activity"/>
    <property type="evidence" value="ECO:0007669"/>
    <property type="project" value="TreeGrafter"/>
</dbReference>
<gene>
    <name evidence="9" type="ORF">JCM9152_1706</name>
</gene>
<dbReference type="InterPro" id="IPR023214">
    <property type="entry name" value="HAD_sf"/>
</dbReference>
<evidence type="ECO:0000256" key="3">
    <source>
        <dbReference type="ARBA" id="ARBA00022801"/>
    </source>
</evidence>
<comment type="function">
    <text evidence="5">Catalyzes the dephosphorylation of 2-6 carbon acid sugars in vitro.</text>
</comment>
<evidence type="ECO:0000256" key="2">
    <source>
        <dbReference type="ARBA" id="ARBA00022723"/>
    </source>
</evidence>
<reference evidence="9" key="1">
    <citation type="journal article" date="2014" name="Genome Announc.">
        <title>Draft Genome Sequences of Three Alkaliphilic Bacillus Strains, Bacillus wakoensis JCM 9140T, Bacillus akibai JCM 9157T, and Bacillus hemicellulosilyticus JCM 9152T.</title>
        <authorList>
            <person name="Yuki M."/>
            <person name="Oshima K."/>
            <person name="Suda W."/>
            <person name="Oshida Y."/>
            <person name="Kitamura K."/>
            <person name="Iida T."/>
            <person name="Hattori M."/>
            <person name="Ohkuma M."/>
        </authorList>
    </citation>
    <scope>NUCLEOTIDE SEQUENCE [LARGE SCALE GENOMIC DNA]</scope>
    <source>
        <strain evidence="9">JCM 9152</strain>
    </source>
</reference>
<comment type="cofactor">
    <cofactor evidence="8">
        <name>Mg(2+)</name>
        <dbReference type="ChEBI" id="CHEBI:18420"/>
    </cofactor>
    <text evidence="8">Divalent metal ions. Mg(2+) is the most effective.</text>
</comment>
<protein>
    <recommendedName>
        <fullName evidence="5">Acid sugar phosphatase</fullName>
        <ecNumber evidence="5">3.1.3.-</ecNumber>
    </recommendedName>
</protein>
<keyword evidence="2 5" id="KW-0479">Metal-binding</keyword>
<dbReference type="Gene3D" id="3.40.50.1000">
    <property type="entry name" value="HAD superfamily/HAD-like"/>
    <property type="match status" value="2"/>
</dbReference>
<keyword evidence="10" id="KW-1185">Reference proteome</keyword>
<feature type="binding site" evidence="7">
    <location>
        <position position="182"/>
    </location>
    <ligand>
        <name>substrate</name>
    </ligand>
</feature>
<dbReference type="SFLD" id="SFLDS00003">
    <property type="entry name" value="Haloacid_Dehalogenase"/>
    <property type="match status" value="1"/>
</dbReference>
<dbReference type="CDD" id="cd07530">
    <property type="entry name" value="HAD_Pase_UmpH-like"/>
    <property type="match status" value="1"/>
</dbReference>
<dbReference type="FunFam" id="3.40.50.1000:FF:000053">
    <property type="entry name" value="TIGR01457 family HAD hydrolase"/>
    <property type="match status" value="1"/>
</dbReference>
<evidence type="ECO:0000313" key="10">
    <source>
        <dbReference type="Proteomes" id="UP000018895"/>
    </source>
</evidence>
<dbReference type="Pfam" id="PF13242">
    <property type="entry name" value="Hydrolase_like"/>
    <property type="match status" value="1"/>
</dbReference>
<dbReference type="PIRSF" id="PIRSF000915">
    <property type="entry name" value="PGP-type_phosphatase"/>
    <property type="match status" value="1"/>
</dbReference>
<dbReference type="NCBIfam" id="TIGR01457">
    <property type="entry name" value="HAD-SF-IIA-hyp2"/>
    <property type="match status" value="1"/>
</dbReference>
<feature type="active site" description="Nucleophile" evidence="6">
    <location>
        <position position="11"/>
    </location>
</feature>
<feature type="binding site" evidence="8">
    <location>
        <position position="13"/>
    </location>
    <ligand>
        <name>Mg(2+)</name>
        <dbReference type="ChEBI" id="CHEBI:18420"/>
    </ligand>
</feature>
<dbReference type="EC" id="3.1.3.-" evidence="5"/>
<dbReference type="NCBIfam" id="TIGR01460">
    <property type="entry name" value="HAD-SF-IIA"/>
    <property type="match status" value="1"/>
</dbReference>
<accession>W4QEC2</accession>
<evidence type="ECO:0000256" key="5">
    <source>
        <dbReference type="PIRNR" id="PIRNR000915"/>
    </source>
</evidence>